<protein>
    <submittedName>
        <fullName evidence="1">4-oxalocrotonate tautomerase</fullName>
    </submittedName>
</protein>
<dbReference type="EMBL" id="AP014879">
    <property type="protein sequence ID" value="BAV34205.1"/>
    <property type="molecule type" value="Genomic_DNA"/>
</dbReference>
<evidence type="ECO:0000313" key="1">
    <source>
        <dbReference type="EMBL" id="BAV34205.1"/>
    </source>
</evidence>
<sequence>MPLVRISLMEGKNAEYRHKIGDVVHQAMVETINCPPQDRFQVTHEHARGNFLYAPVYLDIPHTDDLVIIQITLNEGRTVELKKALYKAIAEGLQKAIGLKPQDVFISLVEVKKENWSFGNGVAQYAS</sequence>
<dbReference type="AlphaFoldDB" id="A0A1B4XHC9"/>
<accession>A0A1B4XHC9</accession>
<dbReference type="SUPFAM" id="SSF55331">
    <property type="entry name" value="Tautomerase/MIF"/>
    <property type="match status" value="1"/>
</dbReference>
<dbReference type="InterPro" id="IPR014347">
    <property type="entry name" value="Tautomerase/MIF_sf"/>
</dbReference>
<dbReference type="OrthoDB" id="9804765at2"/>
<proteinExistence type="predicted"/>
<dbReference type="RefSeq" id="WP_096360981.1">
    <property type="nucleotide sequence ID" value="NZ_AP014879.1"/>
</dbReference>
<organism evidence="1 2">
    <name type="scientific">Sulfuricaulis limicola</name>
    <dbReference type="NCBI Taxonomy" id="1620215"/>
    <lineage>
        <taxon>Bacteria</taxon>
        <taxon>Pseudomonadati</taxon>
        <taxon>Pseudomonadota</taxon>
        <taxon>Gammaproteobacteria</taxon>
        <taxon>Acidiferrobacterales</taxon>
        <taxon>Acidiferrobacteraceae</taxon>
        <taxon>Sulfuricaulis</taxon>
    </lineage>
</organism>
<gene>
    <name evidence="1" type="ORF">SCL_1914</name>
</gene>
<reference evidence="1 2" key="1">
    <citation type="submission" date="2015-05" db="EMBL/GenBank/DDBJ databases">
        <title>Complete genome sequence of a sulfur-oxidizing gammaproteobacterium strain HA5.</title>
        <authorList>
            <person name="Miura A."/>
            <person name="Kojima H."/>
            <person name="Fukui M."/>
        </authorList>
    </citation>
    <scope>NUCLEOTIDE SEQUENCE [LARGE SCALE GENOMIC DNA]</scope>
    <source>
        <strain evidence="1 2">HA5</strain>
    </source>
</reference>
<evidence type="ECO:0000313" key="2">
    <source>
        <dbReference type="Proteomes" id="UP000243180"/>
    </source>
</evidence>
<dbReference type="PANTHER" id="PTHR38460:SF1">
    <property type="entry name" value="TAUTOMERASE YOLI-RELATED"/>
    <property type="match status" value="1"/>
</dbReference>
<dbReference type="Gene3D" id="3.30.429.10">
    <property type="entry name" value="Macrophage Migration Inhibitory Factor"/>
    <property type="match status" value="1"/>
</dbReference>
<dbReference type="InParanoid" id="A0A1B4XHC9"/>
<dbReference type="PANTHER" id="PTHR38460">
    <property type="entry name" value="TAUTOMERASE YOLI-RELATED"/>
    <property type="match status" value="1"/>
</dbReference>
<name>A0A1B4XHC9_9GAMM</name>
<keyword evidence="2" id="KW-1185">Reference proteome</keyword>
<dbReference type="Proteomes" id="UP000243180">
    <property type="component" value="Chromosome"/>
</dbReference>
<dbReference type="Pfam" id="PF14552">
    <property type="entry name" value="Tautomerase_2"/>
    <property type="match status" value="1"/>
</dbReference>
<dbReference type="InterPro" id="IPR037479">
    <property type="entry name" value="Tauto_MSAD"/>
</dbReference>
<dbReference type="KEGG" id="slim:SCL_1914"/>